<dbReference type="EMBL" id="CP111014">
    <property type="protein sequence ID" value="WAQ99375.1"/>
    <property type="molecule type" value="Genomic_DNA"/>
</dbReference>
<keyword evidence="9" id="KW-0805">Transcription regulation</keyword>
<evidence type="ECO:0000259" key="17">
    <source>
        <dbReference type="PROSITE" id="PS50020"/>
    </source>
</evidence>
<keyword evidence="5" id="KW-1003">Cell membrane</keyword>
<evidence type="ECO:0000256" key="1">
    <source>
        <dbReference type="ARBA" id="ARBA00004221"/>
    </source>
</evidence>
<evidence type="ECO:0000256" key="7">
    <source>
        <dbReference type="ARBA" id="ARBA00022553"/>
    </source>
</evidence>
<feature type="compositionally biased region" description="Polar residues" evidence="15">
    <location>
        <begin position="1057"/>
        <end position="1068"/>
    </location>
</feature>
<keyword evidence="12" id="KW-0804">Transcription</keyword>
<sequence>MPRRKNGEIPLPDGWEEGRDFDGKVFFVNHNTQQTTWIDPRDRYTKPQTFSDCVGDELPYGWEELEDPRQQWRSEQDAMLKEYLGTANDDLEAKKEICTVKEQRLQLAQDEYQHLHDTLTGWKSSRTSLNSNSSVGSTKYDPDLLKADVMLARKRSLARLKEDFMHGKVGGSSPDVSTLCIPQEKSTTASQTDLRGGEVFGMKSSRYLAEVTRLRLQYDEEKHRLSHLKHMLADLEDDMIPGQNESDKDRLLLVQEKEQLLRELRGINPRGRSQEEIDATHQHIHQLSLDLSHAKEISSKQIAERLKKQEKKTEILKELAETTKKTTMLESQLKSMSMSTLSISSGSSLGSVGSLGSLSESSRGSLNSLGLPDYPSYSSSGSSLQDLHRRVEKLLQGHSSSISPIHESPVTVSPDVMAAATGGYLESVLGSSNQDIPSAMGLNMHGYGVHGMHGGSMMNMGSAVPLYSTNVPNHSANVLNYGGLMPSSMGNLPVSNYSSVHLGSGHGLSGSTGHLPLVSLASASSHSSLTSVSPPTSPYDVGPPPTYGQHMNSGVPNVTKPPPPYVPQGRTAPPPPSISPGYVNNPAVSLPPYVPQVSSNQSKMASDAAALGAATSITAHTQSKSDSCQTSGGVLTSNFVLPSHQSLDVNSDSMYSNIVKRKAYSDGAEIGSNPPLSPISETSSGVCNILSCGNTRSVSAAVSDESVAGDSGVFDAVVKRDMLDEVLEMGLESAQIQIKLKYETVDGRLIVGLEQARNLSALQFPDRSKVCIKAALLPSPDHSWVTESKSDVKNPRFSDMFQMVINRNILLTKTLQVMVMCLQEGKPDECFGCASVSMADFDPKDVISVRWYNVLSFKFMQPDTSTSAGGRRVVETERNGHDASRITYSMSETSSQSATSTLTIMSDKVTRLLEASSARLRRVQHSSEERDSLKEESSDESTVISSQTSTLTRNQGPDEMEEHGGGDAVTQIASLGVGMDGGLGDEEDDDIEDDDLEYEGLDTAEDVIQGLEQTLEGICISEGYTDQDDTLRTETADKETNTINVRNKGAEARQEGRNSNIRRSQTFSPACRPGGKHVVKLNRSDSDSSMPLYKRGPFQRNSVQRRSQRWKRFPSSIGVRGGKVVTRTSLDMELDLQASQTRLCHLQDENTRLRELKKKIEEAKSREKLAYITTVNMQVPVIPTDNTSPNGETVSQGEELRVREILKGDQREGHEV</sequence>
<feature type="region of interest" description="Disordered" evidence="15">
    <location>
        <begin position="919"/>
        <end position="965"/>
    </location>
</feature>
<dbReference type="PROSITE" id="PS01159">
    <property type="entry name" value="WW_DOMAIN_1"/>
    <property type="match status" value="1"/>
</dbReference>
<keyword evidence="8" id="KW-0677">Repeat</keyword>
<comment type="subcellular location">
    <subcellularLocation>
        <location evidence="1">Apical cell membrane</location>
    </subcellularLocation>
    <subcellularLocation>
        <location evidence="2">Cytoplasm</location>
    </subcellularLocation>
</comment>
<dbReference type="InterPro" id="IPR000008">
    <property type="entry name" value="C2_dom"/>
</dbReference>
<dbReference type="SUPFAM" id="SSF49562">
    <property type="entry name" value="C2 domain (Calcium/lipid-binding domain, CaLB)"/>
    <property type="match status" value="1"/>
</dbReference>
<keyword evidence="7" id="KW-0597">Phosphoprotein</keyword>
<dbReference type="InterPro" id="IPR057747">
    <property type="entry name" value="WWC1_hairpin"/>
</dbReference>
<dbReference type="Gene3D" id="2.60.40.150">
    <property type="entry name" value="C2 domain"/>
    <property type="match status" value="1"/>
</dbReference>
<evidence type="ECO:0000256" key="8">
    <source>
        <dbReference type="ARBA" id="ARBA00022737"/>
    </source>
</evidence>
<evidence type="ECO:0000256" key="4">
    <source>
        <dbReference type="ARBA" id="ARBA00013712"/>
    </source>
</evidence>
<comment type="function">
    <text evidence="13">Regulator of the Hippo/SWH (Sav/Wts/Hpo) signaling pathway, a signaling pathway that plays a pivotal role in organ size control and tumor suppression by restricting proliferation and promoting apoptosis. The core of this pathway is composed of a kinase cascade wherein Hippo (Hpo), in complex with its regulatory protein Salvador (Sav), phosphorylates and activates Warts (Wts) in complex with its regulatory protein Mats, which in turn phosphorylates and inactivates the Yorkie (Yki) oncoprotein. Kibra acts synergistically along with Ex and Mer to regulate the Hippo signaling pathway.</text>
</comment>
<comment type="subunit">
    <text evidence="14">Forms a complex with Mer and Ex. Interacts (via domain WW 1) with Ex (via RXPPXY motif). Interacts with Mer, Sav, Hpo and Wts.</text>
</comment>
<dbReference type="PANTHER" id="PTHR14791">
    <property type="entry name" value="BOMB/KIRA PROTEINS"/>
    <property type="match status" value="1"/>
</dbReference>
<evidence type="ECO:0000256" key="12">
    <source>
        <dbReference type="ARBA" id="ARBA00023163"/>
    </source>
</evidence>
<evidence type="ECO:0000256" key="5">
    <source>
        <dbReference type="ARBA" id="ARBA00022475"/>
    </source>
</evidence>
<evidence type="ECO:0000256" key="6">
    <source>
        <dbReference type="ARBA" id="ARBA00022490"/>
    </source>
</evidence>
<keyword evidence="19" id="KW-1185">Reference proteome</keyword>
<protein>
    <recommendedName>
        <fullName evidence="4">Protein kibra</fullName>
    </recommendedName>
</protein>
<evidence type="ECO:0000256" key="10">
    <source>
        <dbReference type="ARBA" id="ARBA00023054"/>
    </source>
</evidence>
<dbReference type="InterPro" id="IPR051105">
    <property type="entry name" value="WWC/KIBRA_Hippo_Reg"/>
</dbReference>
<feature type="domain" description="WW" evidence="17">
    <location>
        <begin position="9"/>
        <end position="42"/>
    </location>
</feature>
<evidence type="ECO:0000256" key="14">
    <source>
        <dbReference type="ARBA" id="ARBA00025969"/>
    </source>
</evidence>
<feature type="region of interest" description="Disordered" evidence="15">
    <location>
        <begin position="864"/>
        <end position="901"/>
    </location>
</feature>
<feature type="compositionally biased region" description="Polar residues" evidence="15">
    <location>
        <begin position="940"/>
        <end position="955"/>
    </location>
</feature>
<dbReference type="Pfam" id="PF00397">
    <property type="entry name" value="WW"/>
    <property type="match status" value="1"/>
</dbReference>
<dbReference type="InterPro" id="IPR036020">
    <property type="entry name" value="WW_dom_sf"/>
</dbReference>
<dbReference type="Pfam" id="PF00168">
    <property type="entry name" value="C2"/>
    <property type="match status" value="1"/>
</dbReference>
<evidence type="ECO:0000256" key="2">
    <source>
        <dbReference type="ARBA" id="ARBA00004496"/>
    </source>
</evidence>
<dbReference type="PROSITE" id="PS50004">
    <property type="entry name" value="C2"/>
    <property type="match status" value="1"/>
</dbReference>
<dbReference type="InterPro" id="IPR001202">
    <property type="entry name" value="WW_dom"/>
</dbReference>
<keyword evidence="11" id="KW-0472">Membrane</keyword>
<dbReference type="PROSITE" id="PS50020">
    <property type="entry name" value="WW_DOMAIN_2"/>
    <property type="match status" value="1"/>
</dbReference>
<dbReference type="CDD" id="cd00201">
    <property type="entry name" value="WW"/>
    <property type="match status" value="1"/>
</dbReference>
<feature type="compositionally biased region" description="Basic and acidic residues" evidence="15">
    <location>
        <begin position="925"/>
        <end position="936"/>
    </location>
</feature>
<evidence type="ECO:0000256" key="11">
    <source>
        <dbReference type="ARBA" id="ARBA00023136"/>
    </source>
</evidence>
<reference evidence="18" key="1">
    <citation type="submission" date="2022-11" db="EMBL/GenBank/DDBJ databases">
        <title>Centuries of genome instability and evolution in soft-shell clam transmissible cancer (bioRxiv).</title>
        <authorList>
            <person name="Hart S.F.M."/>
            <person name="Yonemitsu M.A."/>
            <person name="Giersch R.M."/>
            <person name="Beal B.F."/>
            <person name="Arriagada G."/>
            <person name="Davis B.W."/>
            <person name="Ostrander E.A."/>
            <person name="Goff S.P."/>
            <person name="Metzger M.J."/>
        </authorList>
    </citation>
    <scope>NUCLEOTIDE SEQUENCE</scope>
    <source>
        <strain evidence="18">MELC-2E11</strain>
        <tissue evidence="18">Siphon/mantle</tissue>
    </source>
</reference>
<evidence type="ECO:0000313" key="18">
    <source>
        <dbReference type="EMBL" id="WAQ99375.1"/>
    </source>
</evidence>
<accession>A0ABY7DRR9</accession>
<dbReference type="InterPro" id="IPR035892">
    <property type="entry name" value="C2_domain_sf"/>
</dbReference>
<evidence type="ECO:0000256" key="9">
    <source>
        <dbReference type="ARBA" id="ARBA00023015"/>
    </source>
</evidence>
<dbReference type="Pfam" id="PF25802">
    <property type="entry name" value="WWC1"/>
    <property type="match status" value="1"/>
</dbReference>
<proteinExistence type="inferred from homology"/>
<feature type="domain" description="C2" evidence="16">
    <location>
        <begin position="732"/>
        <end position="852"/>
    </location>
</feature>
<feature type="region of interest" description="Disordered" evidence="15">
    <location>
        <begin position="1048"/>
        <end position="1095"/>
    </location>
</feature>
<organism evidence="18 19">
    <name type="scientific">Mya arenaria</name>
    <name type="common">Soft-shell clam</name>
    <dbReference type="NCBI Taxonomy" id="6604"/>
    <lineage>
        <taxon>Eukaryota</taxon>
        <taxon>Metazoa</taxon>
        <taxon>Spiralia</taxon>
        <taxon>Lophotrochozoa</taxon>
        <taxon>Mollusca</taxon>
        <taxon>Bivalvia</taxon>
        <taxon>Autobranchia</taxon>
        <taxon>Heteroconchia</taxon>
        <taxon>Euheterodonta</taxon>
        <taxon>Imparidentia</taxon>
        <taxon>Neoheterodontei</taxon>
        <taxon>Myida</taxon>
        <taxon>Myoidea</taxon>
        <taxon>Myidae</taxon>
        <taxon>Mya</taxon>
    </lineage>
</organism>
<dbReference type="SUPFAM" id="SSF51045">
    <property type="entry name" value="WW domain"/>
    <property type="match status" value="1"/>
</dbReference>
<name>A0ABY7DRR9_MYAAR</name>
<comment type="similarity">
    <text evidence="3">Belongs to the WWC family. KIBRA subfamily.</text>
</comment>
<feature type="compositionally biased region" description="Low complexity" evidence="15">
    <location>
        <begin position="887"/>
        <end position="901"/>
    </location>
</feature>
<keyword evidence="6" id="KW-0963">Cytoplasm</keyword>
<evidence type="ECO:0000256" key="15">
    <source>
        <dbReference type="SAM" id="MobiDB-lite"/>
    </source>
</evidence>
<gene>
    <name evidence="18" type="ORF">MAR_023748</name>
</gene>
<evidence type="ECO:0000256" key="3">
    <source>
        <dbReference type="ARBA" id="ARBA00010585"/>
    </source>
</evidence>
<feature type="compositionally biased region" description="Basic and acidic residues" evidence="15">
    <location>
        <begin position="872"/>
        <end position="884"/>
    </location>
</feature>
<dbReference type="Proteomes" id="UP001164746">
    <property type="component" value="Chromosome 3"/>
</dbReference>
<dbReference type="SMART" id="SM00456">
    <property type="entry name" value="WW"/>
    <property type="match status" value="1"/>
</dbReference>
<evidence type="ECO:0000256" key="13">
    <source>
        <dbReference type="ARBA" id="ARBA00024960"/>
    </source>
</evidence>
<dbReference type="Gene3D" id="2.20.70.10">
    <property type="match status" value="1"/>
</dbReference>
<dbReference type="PANTHER" id="PTHR14791:SF29">
    <property type="entry name" value="PROTEIN KIBRA"/>
    <property type="match status" value="1"/>
</dbReference>
<evidence type="ECO:0000259" key="16">
    <source>
        <dbReference type="PROSITE" id="PS50004"/>
    </source>
</evidence>
<evidence type="ECO:0000313" key="19">
    <source>
        <dbReference type="Proteomes" id="UP001164746"/>
    </source>
</evidence>
<keyword evidence="10" id="KW-0175">Coiled coil</keyword>